<dbReference type="GO" id="GO:0102007">
    <property type="term" value="F:acyl-L-homoserine-lactone lactonohydrolase activity"/>
    <property type="evidence" value="ECO:0007669"/>
    <property type="project" value="UniProtKB-EC"/>
</dbReference>
<dbReference type="PANTHER" id="PTHR42978:SF7">
    <property type="entry name" value="METALLO-HYDROLASE RV2300C-RELATED"/>
    <property type="match status" value="1"/>
</dbReference>
<dbReference type="EMBL" id="LJCO01000077">
    <property type="protein sequence ID" value="KPV42403.1"/>
    <property type="molecule type" value="Genomic_DNA"/>
</dbReference>
<dbReference type="GO" id="GO:0046872">
    <property type="term" value="F:metal ion binding"/>
    <property type="evidence" value="ECO:0007669"/>
    <property type="project" value="UniProtKB-KW"/>
</dbReference>
<comment type="catalytic activity">
    <reaction evidence="1">
        <text>an N-acyl-L-homoserine lactone + H2O = an N-acyl-L-homoserine + H(+)</text>
        <dbReference type="Rhea" id="RHEA:22576"/>
        <dbReference type="ChEBI" id="CHEBI:15377"/>
        <dbReference type="ChEBI" id="CHEBI:15378"/>
        <dbReference type="ChEBI" id="CHEBI:55474"/>
        <dbReference type="ChEBI" id="CHEBI:58921"/>
        <dbReference type="EC" id="3.1.1.81"/>
    </reaction>
</comment>
<dbReference type="InterPro" id="IPR036866">
    <property type="entry name" value="RibonucZ/Hydroxyglut_hydro"/>
</dbReference>
<dbReference type="InterPro" id="IPR051013">
    <property type="entry name" value="MBL_superfamily_lactonases"/>
</dbReference>
<dbReference type="CDD" id="cd07729">
    <property type="entry name" value="AHL_lactonase_MBL-fold"/>
    <property type="match status" value="1"/>
</dbReference>
<dbReference type="Gene3D" id="3.60.15.10">
    <property type="entry name" value="Ribonuclease Z/Hydroxyacylglutathione hydrolase-like"/>
    <property type="match status" value="1"/>
</dbReference>
<protein>
    <recommendedName>
        <fullName evidence="5">quorum-quenching N-acyl-homoserine lactonase</fullName>
        <ecNumber evidence="5">3.1.1.81</ecNumber>
    </recommendedName>
</protein>
<keyword evidence="8" id="KW-0862">Zinc</keyword>
<evidence type="ECO:0000256" key="1">
    <source>
        <dbReference type="ARBA" id="ARBA00000450"/>
    </source>
</evidence>
<dbReference type="SUPFAM" id="SSF56281">
    <property type="entry name" value="Metallo-hydrolase/oxidoreductase"/>
    <property type="match status" value="1"/>
</dbReference>
<evidence type="ECO:0000256" key="2">
    <source>
        <dbReference type="ARBA" id="ARBA00001947"/>
    </source>
</evidence>
<feature type="domain" description="Metallo-beta-lactamase" evidence="9">
    <location>
        <begin position="34"/>
        <end position="235"/>
    </location>
</feature>
<reference evidence="10 11" key="1">
    <citation type="submission" date="2015-09" db="EMBL/GenBank/DDBJ databases">
        <title>Draft genome sequence of Alicyclobacillus ferrooxydans DSM 22381.</title>
        <authorList>
            <person name="Hemp J."/>
        </authorList>
    </citation>
    <scope>NUCLEOTIDE SEQUENCE [LARGE SCALE GENOMIC DNA]</scope>
    <source>
        <strain evidence="10 11">TC-34</strain>
    </source>
</reference>
<evidence type="ECO:0000259" key="9">
    <source>
        <dbReference type="SMART" id="SM00849"/>
    </source>
</evidence>
<evidence type="ECO:0000256" key="8">
    <source>
        <dbReference type="ARBA" id="ARBA00022833"/>
    </source>
</evidence>
<dbReference type="RefSeq" id="WP_054970470.1">
    <property type="nucleotide sequence ID" value="NZ_LJCO01000077.1"/>
</dbReference>
<evidence type="ECO:0000256" key="6">
    <source>
        <dbReference type="ARBA" id="ARBA00022723"/>
    </source>
</evidence>
<dbReference type="Pfam" id="PF00753">
    <property type="entry name" value="Lactamase_B"/>
    <property type="match status" value="1"/>
</dbReference>
<evidence type="ECO:0000256" key="5">
    <source>
        <dbReference type="ARBA" id="ARBA00013131"/>
    </source>
</evidence>
<evidence type="ECO:0000313" key="10">
    <source>
        <dbReference type="EMBL" id="KPV42403.1"/>
    </source>
</evidence>
<gene>
    <name evidence="10" type="ORF">AN477_17505</name>
</gene>
<evidence type="ECO:0000256" key="4">
    <source>
        <dbReference type="ARBA" id="ARBA00011245"/>
    </source>
</evidence>
<dbReference type="PANTHER" id="PTHR42978">
    <property type="entry name" value="QUORUM-QUENCHING LACTONASE YTNP-RELATED-RELATED"/>
    <property type="match status" value="1"/>
</dbReference>
<comment type="cofactor">
    <cofactor evidence="2">
        <name>Zn(2+)</name>
        <dbReference type="ChEBI" id="CHEBI:29105"/>
    </cofactor>
</comment>
<keyword evidence="11" id="KW-1185">Reference proteome</keyword>
<comment type="subunit">
    <text evidence="4">Monomer.</text>
</comment>
<keyword evidence="6" id="KW-0479">Metal-binding</keyword>
<dbReference type="SMART" id="SM00849">
    <property type="entry name" value="Lactamase_B"/>
    <property type="match status" value="1"/>
</dbReference>
<dbReference type="InterPro" id="IPR054870">
    <property type="entry name" value="AHLLactAiiA"/>
</dbReference>
<organism evidence="10 11">
    <name type="scientific">Alicyclobacillus ferrooxydans</name>
    <dbReference type="NCBI Taxonomy" id="471514"/>
    <lineage>
        <taxon>Bacteria</taxon>
        <taxon>Bacillati</taxon>
        <taxon>Bacillota</taxon>
        <taxon>Bacilli</taxon>
        <taxon>Bacillales</taxon>
        <taxon>Alicyclobacillaceae</taxon>
        <taxon>Alicyclobacillus</taxon>
    </lineage>
</organism>
<accession>A0A0P9EU07</accession>
<dbReference type="InterPro" id="IPR001279">
    <property type="entry name" value="Metallo-B-lactamas"/>
</dbReference>
<sequence>MSVKSLSLLKLGRCFVDNSMLDSRQPVGQLTDLPIWSYLIETTDGPILVDTGMPDFCVDNADLFREPDGSAQIVPVMKSEDRIVEGLARAGYAPEDLLFLISTHWHFDHAGGNVHFPNTEIVVQRAEYNAAMQGEGYPDVCKDPNLRYRLIDGDLEVAPGVQLLFTPGHSLGHQSVFLQTEKSGPILLTIDAAYHRANYEDGVPFACADPELVTQSITKLQHVAKETGAFVFFGHDTEQEKQVNAFPNKM</sequence>
<keyword evidence="7" id="KW-0378">Hydrolase</keyword>
<dbReference type="OrthoDB" id="333278at2"/>
<dbReference type="PATRIC" id="fig|471514.4.peg.4963"/>
<comment type="similarity">
    <text evidence="3">Belongs to the metallo-beta-lactamase superfamily.</text>
</comment>
<name>A0A0P9EU07_9BACL</name>
<dbReference type="STRING" id="471514.AN477_17505"/>
<dbReference type="AlphaFoldDB" id="A0A0P9EU07"/>
<evidence type="ECO:0000256" key="7">
    <source>
        <dbReference type="ARBA" id="ARBA00022801"/>
    </source>
</evidence>
<dbReference type="Proteomes" id="UP000050482">
    <property type="component" value="Unassembled WGS sequence"/>
</dbReference>
<proteinExistence type="inferred from homology"/>
<evidence type="ECO:0000256" key="3">
    <source>
        <dbReference type="ARBA" id="ARBA00007749"/>
    </source>
</evidence>
<dbReference type="EC" id="3.1.1.81" evidence="5"/>
<dbReference type="NCBIfam" id="NF045699">
    <property type="entry name" value="AHLLactAiiA"/>
    <property type="match status" value="1"/>
</dbReference>
<comment type="caution">
    <text evidence="10">The sequence shown here is derived from an EMBL/GenBank/DDBJ whole genome shotgun (WGS) entry which is preliminary data.</text>
</comment>
<evidence type="ECO:0000313" key="11">
    <source>
        <dbReference type="Proteomes" id="UP000050482"/>
    </source>
</evidence>